<proteinExistence type="predicted"/>
<gene>
    <name evidence="3" type="ORF">CK501_05560</name>
</gene>
<protein>
    <submittedName>
        <fullName evidence="3">Chemotaxis protein</fullName>
    </submittedName>
</protein>
<evidence type="ECO:0000313" key="4">
    <source>
        <dbReference type="Proteomes" id="UP000218896"/>
    </source>
</evidence>
<dbReference type="RefSeq" id="WP_095616757.1">
    <property type="nucleotide sequence ID" value="NZ_NSKD01000002.1"/>
</dbReference>
<name>A0A2A2F629_9GAMM</name>
<dbReference type="InterPro" id="IPR036641">
    <property type="entry name" value="HPT_dom_sf"/>
</dbReference>
<dbReference type="OrthoDB" id="9803176at2"/>
<keyword evidence="1" id="KW-0175">Coiled coil</keyword>
<reference evidence="3 4" key="1">
    <citation type="submission" date="2017-08" db="EMBL/GenBank/DDBJ databases">
        <title>Halovibrio sewagensis sp. nov., isolated from wastewater of high salinity.</title>
        <authorList>
            <person name="Dong X."/>
            <person name="Zhang G."/>
        </authorList>
    </citation>
    <scope>NUCLEOTIDE SEQUENCE [LARGE SCALE GENOMIC DNA]</scope>
    <source>
        <strain evidence="3 4">YL5-2</strain>
    </source>
</reference>
<dbReference type="InterPro" id="IPR058661">
    <property type="entry name" value="FimL_2nd"/>
</dbReference>
<dbReference type="GO" id="GO:0000160">
    <property type="term" value="P:phosphorelay signal transduction system"/>
    <property type="evidence" value="ECO:0007669"/>
    <property type="project" value="InterPro"/>
</dbReference>
<feature type="coiled-coil region" evidence="1">
    <location>
        <begin position="17"/>
        <end position="44"/>
    </location>
</feature>
<sequence>MVQASLASKTQSFGLVREEIEQTIGQAEQSLEQFQENRESEEDLQNCVDYLNQLRGIFSLVELKGGALLCQEAVVLANEVPVGATDDKNNLLTALSNALFTLRRYIEYYQRQQVDRPELLLPVVNEIREARRDTPYPDSWFFGAGLSVAPDFCGQRPVPPLATSDESEFEVHARRFRLMYQVGLLGLLRNQDPRTSCRLISRSAHGLARLCGEGAMQSFWCLVSMTADVLDEQQLPVERNRKRLFMRIEKQARDLVYSRSSVAQQSPSDALVRELVYILYRSGSSDPEVRSVLDNSGLVQPDITEAELIEHQRHLYGPGADVLRSFAAAINEELSELKDRLDIVERGIDPDTTELATIADSLERVGNSLLILDLHQLSSLARQEAGRLRDWEQKGALPSEGELYAVADAVLNIEEAAQHLASHGITADTDRLAHKVRRDEGSVYVQEALIVLSDEASSALTLAKQAITAFLESDFDKLHLANVPATLRSIEGGMQLLGNENAARVVARVTGAIENQLLNTQQPPESRILEALADAITSLEYYIEELGMNAAPNPELLRLAETSLQDVGL</sequence>
<comment type="caution">
    <text evidence="3">The sequence shown here is derived from an EMBL/GenBank/DDBJ whole genome shotgun (WGS) entry which is preliminary data.</text>
</comment>
<dbReference type="Pfam" id="PF26379">
    <property type="entry name" value="FimL_2nd"/>
    <property type="match status" value="1"/>
</dbReference>
<evidence type="ECO:0000259" key="2">
    <source>
        <dbReference type="Pfam" id="PF26379"/>
    </source>
</evidence>
<evidence type="ECO:0000256" key="1">
    <source>
        <dbReference type="SAM" id="Coils"/>
    </source>
</evidence>
<feature type="domain" description="Scaffold protein FimL second" evidence="2">
    <location>
        <begin position="166"/>
        <end position="300"/>
    </location>
</feature>
<dbReference type="AlphaFoldDB" id="A0A2A2F629"/>
<dbReference type="EMBL" id="NSKD01000002">
    <property type="protein sequence ID" value="PAU81031.1"/>
    <property type="molecule type" value="Genomic_DNA"/>
</dbReference>
<keyword evidence="4" id="KW-1185">Reference proteome</keyword>
<dbReference type="SUPFAM" id="SSF47226">
    <property type="entry name" value="Histidine-containing phosphotransfer domain, HPT domain"/>
    <property type="match status" value="2"/>
</dbReference>
<dbReference type="Proteomes" id="UP000218896">
    <property type="component" value="Unassembled WGS sequence"/>
</dbReference>
<evidence type="ECO:0000313" key="3">
    <source>
        <dbReference type="EMBL" id="PAU81031.1"/>
    </source>
</evidence>
<organism evidence="3 4">
    <name type="scientific">Halovibrio salipaludis</name>
    <dbReference type="NCBI Taxonomy" id="2032626"/>
    <lineage>
        <taxon>Bacteria</taxon>
        <taxon>Pseudomonadati</taxon>
        <taxon>Pseudomonadota</taxon>
        <taxon>Gammaproteobacteria</taxon>
        <taxon>Oceanospirillales</taxon>
        <taxon>Halomonadaceae</taxon>
        <taxon>Halovibrio</taxon>
    </lineage>
</organism>
<accession>A0A2A2F629</accession>